<name>A0A834U387_9FABA</name>
<gene>
    <name evidence="1" type="ORF">G2W53_020483</name>
</gene>
<organism evidence="1 2">
    <name type="scientific">Senna tora</name>
    <dbReference type="NCBI Taxonomy" id="362788"/>
    <lineage>
        <taxon>Eukaryota</taxon>
        <taxon>Viridiplantae</taxon>
        <taxon>Streptophyta</taxon>
        <taxon>Embryophyta</taxon>
        <taxon>Tracheophyta</taxon>
        <taxon>Spermatophyta</taxon>
        <taxon>Magnoliopsida</taxon>
        <taxon>eudicotyledons</taxon>
        <taxon>Gunneridae</taxon>
        <taxon>Pentapetalae</taxon>
        <taxon>rosids</taxon>
        <taxon>fabids</taxon>
        <taxon>Fabales</taxon>
        <taxon>Fabaceae</taxon>
        <taxon>Caesalpinioideae</taxon>
        <taxon>Cassia clade</taxon>
        <taxon>Senna</taxon>
    </lineage>
</organism>
<dbReference type="EMBL" id="JAAIUW010000006">
    <property type="protein sequence ID" value="KAF7829319.1"/>
    <property type="molecule type" value="Genomic_DNA"/>
</dbReference>
<comment type="caution">
    <text evidence="1">The sequence shown here is derived from an EMBL/GenBank/DDBJ whole genome shotgun (WGS) entry which is preliminary data.</text>
</comment>
<keyword evidence="2" id="KW-1185">Reference proteome</keyword>
<proteinExistence type="predicted"/>
<accession>A0A834U387</accession>
<dbReference type="AlphaFoldDB" id="A0A834U387"/>
<dbReference type="Proteomes" id="UP000634136">
    <property type="component" value="Unassembled WGS sequence"/>
</dbReference>
<reference evidence="1" key="1">
    <citation type="submission" date="2020-09" db="EMBL/GenBank/DDBJ databases">
        <title>Genome-Enabled Discovery of Anthraquinone Biosynthesis in Senna tora.</title>
        <authorList>
            <person name="Kang S.-H."/>
            <person name="Pandey R.P."/>
            <person name="Lee C.-M."/>
            <person name="Sim J.-S."/>
            <person name="Jeong J.-T."/>
            <person name="Choi B.-S."/>
            <person name="Jung M."/>
            <person name="Ginzburg D."/>
            <person name="Zhao K."/>
            <person name="Won S.Y."/>
            <person name="Oh T.-J."/>
            <person name="Yu Y."/>
            <person name="Kim N.-H."/>
            <person name="Lee O.R."/>
            <person name="Lee T.-H."/>
            <person name="Bashyal P."/>
            <person name="Kim T.-S."/>
            <person name="Lee W.-H."/>
            <person name="Kawkins C."/>
            <person name="Kim C.-K."/>
            <person name="Kim J.S."/>
            <person name="Ahn B.O."/>
            <person name="Rhee S.Y."/>
            <person name="Sohng J.K."/>
        </authorList>
    </citation>
    <scope>NUCLEOTIDE SEQUENCE</scope>
    <source>
        <tissue evidence="1">Leaf</tissue>
    </source>
</reference>
<evidence type="ECO:0000313" key="2">
    <source>
        <dbReference type="Proteomes" id="UP000634136"/>
    </source>
</evidence>
<evidence type="ECO:0000313" key="1">
    <source>
        <dbReference type="EMBL" id="KAF7829319.1"/>
    </source>
</evidence>
<sequence>MRVVGAVSNVIELHGSLLQCHAGDSESLEQARVLTLMTHHPQLRGRYTMRMNSFSKDVRKDLRGLCAGYNVAR</sequence>
<protein>
    <submittedName>
        <fullName evidence="1">Uncharacterized protein</fullName>
    </submittedName>
</protein>